<gene>
    <name evidence="1" type="ORF">C8D77_111123</name>
</gene>
<sequence length="102" mass="10711">MTTADDDKFPLTAEEAESLLAEGEYVHNFMQAGFAILGCDYGRAEAIAAFKAAKSIEIGGDGCKGMKHPIVVFGPDGRHSFFAADMAKVEALEASRAASVPA</sequence>
<evidence type="ECO:0000313" key="2">
    <source>
        <dbReference type="Proteomes" id="UP000245631"/>
    </source>
</evidence>
<accession>A0A8E2WBA8</accession>
<dbReference type="Proteomes" id="UP000245631">
    <property type="component" value="Unassembled WGS sequence"/>
</dbReference>
<dbReference type="AlphaFoldDB" id="A0A8E2WBA8"/>
<organism evidence="1 2">
    <name type="scientific">Rhizobium loti</name>
    <name type="common">Mesorhizobium loti</name>
    <dbReference type="NCBI Taxonomy" id="381"/>
    <lineage>
        <taxon>Bacteria</taxon>
        <taxon>Pseudomonadati</taxon>
        <taxon>Pseudomonadota</taxon>
        <taxon>Alphaproteobacteria</taxon>
        <taxon>Hyphomicrobiales</taxon>
        <taxon>Phyllobacteriaceae</taxon>
        <taxon>Mesorhizobium</taxon>
    </lineage>
</organism>
<protein>
    <submittedName>
        <fullName evidence="1">Uncharacterized protein</fullName>
    </submittedName>
</protein>
<dbReference type="GeneID" id="61054896"/>
<dbReference type="RefSeq" id="WP_146211824.1">
    <property type="nucleotide sequence ID" value="NZ_QGGH01000011.1"/>
</dbReference>
<proteinExistence type="predicted"/>
<name>A0A8E2WBA8_RHILI</name>
<reference evidence="1 2" key="1">
    <citation type="submission" date="2018-05" db="EMBL/GenBank/DDBJ databases">
        <title>Genomic Encyclopedia of Type Strains, Phase IV (KMG-IV): sequencing the most valuable type-strain genomes for metagenomic binning, comparative biology and taxonomic classification.</title>
        <authorList>
            <person name="Goeker M."/>
        </authorList>
    </citation>
    <scope>NUCLEOTIDE SEQUENCE [LARGE SCALE GENOMIC DNA]</scope>
    <source>
        <strain evidence="1 2">DSM 2626</strain>
    </source>
</reference>
<evidence type="ECO:0000313" key="1">
    <source>
        <dbReference type="EMBL" id="PWJ88400.1"/>
    </source>
</evidence>
<comment type="caution">
    <text evidence="1">The sequence shown here is derived from an EMBL/GenBank/DDBJ whole genome shotgun (WGS) entry which is preliminary data.</text>
</comment>
<dbReference type="EMBL" id="QGGH01000011">
    <property type="protein sequence ID" value="PWJ88400.1"/>
    <property type="molecule type" value="Genomic_DNA"/>
</dbReference>